<evidence type="ECO:0000256" key="14">
    <source>
        <dbReference type="ARBA" id="ARBA00047683"/>
    </source>
</evidence>
<dbReference type="PANTHER" id="PTHR11236">
    <property type="entry name" value="AMINOBENZOATE/ANTHRANILATE SYNTHASE"/>
    <property type="match status" value="1"/>
</dbReference>
<proteinExistence type="inferred from homology"/>
<evidence type="ECO:0000256" key="12">
    <source>
        <dbReference type="ARBA" id="ARBA00023239"/>
    </source>
</evidence>
<comment type="cofactor">
    <cofactor evidence="1 15">
        <name>Mg(2+)</name>
        <dbReference type="ChEBI" id="CHEBI:18420"/>
    </cofactor>
</comment>
<evidence type="ECO:0000313" key="19">
    <source>
        <dbReference type="Proteomes" id="UP001204798"/>
    </source>
</evidence>
<evidence type="ECO:0000256" key="2">
    <source>
        <dbReference type="ARBA" id="ARBA00004873"/>
    </source>
</evidence>
<evidence type="ECO:0000256" key="4">
    <source>
        <dbReference type="ARBA" id="ARBA00011575"/>
    </source>
</evidence>
<comment type="catalytic activity">
    <reaction evidence="14 15">
        <text>chorismate + L-glutamine = anthranilate + pyruvate + L-glutamate + H(+)</text>
        <dbReference type="Rhea" id="RHEA:21732"/>
        <dbReference type="ChEBI" id="CHEBI:15361"/>
        <dbReference type="ChEBI" id="CHEBI:15378"/>
        <dbReference type="ChEBI" id="CHEBI:16567"/>
        <dbReference type="ChEBI" id="CHEBI:29748"/>
        <dbReference type="ChEBI" id="CHEBI:29985"/>
        <dbReference type="ChEBI" id="CHEBI:58359"/>
        <dbReference type="EC" id="4.1.3.27"/>
    </reaction>
</comment>
<keyword evidence="8 15" id="KW-0479">Metal-binding</keyword>
<comment type="similarity">
    <text evidence="3 15">Belongs to the anthranilate synthase component I family.</text>
</comment>
<feature type="domain" description="Chorismate-utilising enzyme C-terminal" evidence="16">
    <location>
        <begin position="228"/>
        <end position="482"/>
    </location>
</feature>
<evidence type="ECO:0000256" key="13">
    <source>
        <dbReference type="ARBA" id="ARBA00025634"/>
    </source>
</evidence>
<dbReference type="InterPro" id="IPR005801">
    <property type="entry name" value="ADC_synthase"/>
</dbReference>
<dbReference type="EMBL" id="JANUCP010000008">
    <property type="protein sequence ID" value="MCS3920991.1"/>
    <property type="molecule type" value="Genomic_DNA"/>
</dbReference>
<gene>
    <name evidence="15" type="primary">trpE</name>
    <name evidence="18" type="ORF">M2350_003432</name>
</gene>
<feature type="domain" description="Anthranilate synthase component I N-terminal" evidence="17">
    <location>
        <begin position="29"/>
        <end position="170"/>
    </location>
</feature>
<dbReference type="InterPro" id="IPR005256">
    <property type="entry name" value="Anth_synth_I_PabB"/>
</dbReference>
<evidence type="ECO:0000259" key="16">
    <source>
        <dbReference type="Pfam" id="PF00425"/>
    </source>
</evidence>
<comment type="subunit">
    <text evidence="4 15">Heterotetramer consisting of two non-identical subunits: a beta subunit (TrpG) and a large alpha subunit (TrpE).</text>
</comment>
<keyword evidence="7 15" id="KW-0028">Amino-acid biosynthesis</keyword>
<dbReference type="InterPro" id="IPR019999">
    <property type="entry name" value="Anth_synth_I-like"/>
</dbReference>
<protein>
    <recommendedName>
        <fullName evidence="6 15">Anthranilate synthase component 1</fullName>
        <ecNumber evidence="5 15">4.1.3.27</ecNumber>
    </recommendedName>
</protein>
<accession>A0ABT2ESS0</accession>
<sequence>MRVQPDKSEFLDLARKGNLIPVWAEILADLETPVSAFMKLAQGDFSFLLESVEGGEHVARYSFLGTQPVLLFRSKGDTVLIEKGGSLQVYRLQQGEDPLHVLKRLMGQFKFVTDRDLPRFCGGFVGYIGYDMVRFFERLPDWTADDLQLPDCYLMLADTLLIFDHLKRKMKVLVNAFVDDDPAKAYDAAVERIEAIVHRLRVTSLNPYSNQLLSTQASSVTVTSNFTREGFEGIVERAKEYIAAGDIIQVVLSQRFQTQVNASPFNIYRALRSINPSPYMFYLSFGDLKLIGSSPEILVSCFGTKVITRPLAGTRPRGRTPEEDEALERELLADPKERAEHIMLVDLGRNDLGRVCKIGTVKTTELMKIERYSHVMHIYSTVEGELDTSRYDIFDALRATFPAGTVTGAPKIRAMEIIEELEPTKRGPYAGSVGYFSFNGNMDMAITIRTIVLKGNTAFVQAGAGIVADSVPEREYQETVNKAKALLSAIEMAAQGLE</sequence>
<dbReference type="GO" id="GO:0004049">
    <property type="term" value="F:anthranilate synthase activity"/>
    <property type="evidence" value="ECO:0007669"/>
    <property type="project" value="UniProtKB-EC"/>
</dbReference>
<evidence type="ECO:0000313" key="18">
    <source>
        <dbReference type="EMBL" id="MCS3920991.1"/>
    </source>
</evidence>
<dbReference type="PRINTS" id="PR00095">
    <property type="entry name" value="ANTSNTHASEI"/>
</dbReference>
<dbReference type="NCBIfam" id="TIGR00564">
    <property type="entry name" value="trpE_most"/>
    <property type="match status" value="1"/>
</dbReference>
<evidence type="ECO:0000256" key="15">
    <source>
        <dbReference type="RuleBase" id="RU364045"/>
    </source>
</evidence>
<evidence type="ECO:0000256" key="9">
    <source>
        <dbReference type="ARBA" id="ARBA00022822"/>
    </source>
</evidence>
<dbReference type="InterPro" id="IPR006805">
    <property type="entry name" value="Anth_synth_I_N"/>
</dbReference>
<keyword evidence="12 15" id="KW-0456">Lyase</keyword>
<evidence type="ECO:0000259" key="17">
    <source>
        <dbReference type="Pfam" id="PF04715"/>
    </source>
</evidence>
<keyword evidence="19" id="KW-1185">Reference proteome</keyword>
<comment type="pathway">
    <text evidence="2 15">Amino-acid biosynthesis; L-tryptophan biosynthesis; L-tryptophan from chorismate: step 1/5.</text>
</comment>
<evidence type="ECO:0000256" key="7">
    <source>
        <dbReference type="ARBA" id="ARBA00022605"/>
    </source>
</evidence>
<dbReference type="EC" id="4.1.3.27" evidence="5 15"/>
<name>A0ABT2ESS0_9BACT</name>
<dbReference type="Pfam" id="PF00425">
    <property type="entry name" value="Chorismate_bind"/>
    <property type="match status" value="1"/>
</dbReference>
<evidence type="ECO:0000256" key="8">
    <source>
        <dbReference type="ARBA" id="ARBA00022723"/>
    </source>
</evidence>
<dbReference type="Pfam" id="PF04715">
    <property type="entry name" value="Anth_synt_I_N"/>
    <property type="match status" value="1"/>
</dbReference>
<evidence type="ECO:0000256" key="10">
    <source>
        <dbReference type="ARBA" id="ARBA00022842"/>
    </source>
</evidence>
<dbReference type="PANTHER" id="PTHR11236:SF48">
    <property type="entry name" value="ISOCHORISMATE SYNTHASE MENF"/>
    <property type="match status" value="1"/>
</dbReference>
<reference evidence="18 19" key="1">
    <citation type="submission" date="2022-08" db="EMBL/GenBank/DDBJ databases">
        <title>Bacterial and archaeal communities from various locations to study Microbial Dark Matter (Phase II).</title>
        <authorList>
            <person name="Stepanauskas R."/>
        </authorList>
    </citation>
    <scope>NUCLEOTIDE SEQUENCE [LARGE SCALE GENOMIC DNA]</scope>
    <source>
        <strain evidence="18 19">PD1</strain>
    </source>
</reference>
<evidence type="ECO:0000256" key="5">
    <source>
        <dbReference type="ARBA" id="ARBA00012266"/>
    </source>
</evidence>
<evidence type="ECO:0000256" key="3">
    <source>
        <dbReference type="ARBA" id="ARBA00009562"/>
    </source>
</evidence>
<dbReference type="SUPFAM" id="SSF56322">
    <property type="entry name" value="ADC synthase"/>
    <property type="match status" value="1"/>
</dbReference>
<keyword evidence="10 15" id="KW-0460">Magnesium</keyword>
<evidence type="ECO:0000256" key="1">
    <source>
        <dbReference type="ARBA" id="ARBA00001946"/>
    </source>
</evidence>
<comment type="caution">
    <text evidence="18">The sequence shown here is derived from an EMBL/GenBank/DDBJ whole genome shotgun (WGS) entry which is preliminary data.</text>
</comment>
<evidence type="ECO:0000256" key="6">
    <source>
        <dbReference type="ARBA" id="ARBA00020653"/>
    </source>
</evidence>
<comment type="function">
    <text evidence="13 15">Part of a heterotetrameric complex that catalyzes the two-step biosynthesis of anthranilate, an intermediate in the biosynthesis of L-tryptophan. In the first step, the glutamine-binding beta subunit (TrpG) of anthranilate synthase (AS) provides the glutamine amidotransferase activity which generates ammonia as a substrate that, along with chorismate, is used in the second step, catalyzed by the large alpha subunit of AS (TrpE) to produce anthranilate. In the absence of TrpG, TrpE can synthesize anthranilate directly from chorismate and high concentrations of ammonia.</text>
</comment>
<evidence type="ECO:0000256" key="11">
    <source>
        <dbReference type="ARBA" id="ARBA00023141"/>
    </source>
</evidence>
<keyword evidence="9 15" id="KW-0822">Tryptophan biosynthesis</keyword>
<organism evidence="18 19">
    <name type="scientific">Candidatus Fervidibacter sacchari</name>
    <dbReference type="NCBI Taxonomy" id="1448929"/>
    <lineage>
        <taxon>Bacteria</taxon>
        <taxon>Candidatus Fervidibacterota</taxon>
        <taxon>Candidatus Fervidibacter</taxon>
    </lineage>
</organism>
<dbReference type="InterPro" id="IPR015890">
    <property type="entry name" value="Chorismate_C"/>
</dbReference>
<dbReference type="Proteomes" id="UP001204798">
    <property type="component" value="Unassembled WGS sequence"/>
</dbReference>
<dbReference type="RefSeq" id="WP_259101658.1">
    <property type="nucleotide sequence ID" value="NZ_CP130454.1"/>
</dbReference>
<dbReference type="Gene3D" id="3.60.120.10">
    <property type="entry name" value="Anthranilate synthase"/>
    <property type="match status" value="1"/>
</dbReference>
<keyword evidence="11 15" id="KW-0057">Aromatic amino acid biosynthesis</keyword>